<evidence type="ECO:0000313" key="2">
    <source>
        <dbReference type="Proteomes" id="UP000579523"/>
    </source>
</evidence>
<dbReference type="RefSeq" id="WP_184818729.1">
    <property type="nucleotide sequence ID" value="NZ_BMTI01000013.1"/>
</dbReference>
<keyword evidence="2" id="KW-1185">Reference proteome</keyword>
<gene>
    <name evidence="1" type="ORF">FHS37_001777</name>
</gene>
<reference evidence="1 2" key="1">
    <citation type="submission" date="2020-08" db="EMBL/GenBank/DDBJ databases">
        <title>Genomic Encyclopedia of Type Strains, Phase III (KMG-III): the genomes of soil and plant-associated and newly described type strains.</title>
        <authorList>
            <person name="Whitman W."/>
        </authorList>
    </citation>
    <scope>NUCLEOTIDE SEQUENCE [LARGE SCALE GENOMIC DNA]</scope>
    <source>
        <strain evidence="1 2">CECT 3273</strain>
    </source>
</reference>
<accession>A0A7W7LWG5</accession>
<comment type="caution">
    <text evidence="1">The sequence shown here is derived from an EMBL/GenBank/DDBJ whole genome shotgun (WGS) entry which is preliminary data.</text>
</comment>
<evidence type="ECO:0008006" key="3">
    <source>
        <dbReference type="Google" id="ProtNLM"/>
    </source>
</evidence>
<protein>
    <recommendedName>
        <fullName evidence="3">DUF1795 domain-containing protein</fullName>
    </recommendedName>
</protein>
<organism evidence="1 2">
    <name type="scientific">Streptomyces griseomycini</name>
    <dbReference type="NCBI Taxonomy" id="66895"/>
    <lineage>
        <taxon>Bacteria</taxon>
        <taxon>Bacillati</taxon>
        <taxon>Actinomycetota</taxon>
        <taxon>Actinomycetes</taxon>
        <taxon>Kitasatosporales</taxon>
        <taxon>Streptomycetaceae</taxon>
        <taxon>Streptomyces</taxon>
    </lineage>
</organism>
<name>A0A7W7LWG5_9ACTN</name>
<sequence>MSEIRTCGIVVPTDWVPLPLEPSDDVKGWAKGTATELRDRSRAAGYELDRSTLRRDLRVRAEDSRSRDPFYAFALYPDGFDTALATLEVDLIHPDEAVPRITLDWLAETFSADDFGTPEITRTELPVGPAVRIRQNFAADDPPPRGPGILMETLTYGIRPTGSEVAVMVLASWTVPGLTQEMEEAADGIAQTLTVEF</sequence>
<dbReference type="AlphaFoldDB" id="A0A7W7LWG5"/>
<dbReference type="Proteomes" id="UP000579523">
    <property type="component" value="Unassembled WGS sequence"/>
</dbReference>
<evidence type="ECO:0000313" key="1">
    <source>
        <dbReference type="EMBL" id="MBB4897750.1"/>
    </source>
</evidence>
<proteinExistence type="predicted"/>
<dbReference type="EMBL" id="JACHJI010000002">
    <property type="protein sequence ID" value="MBB4897750.1"/>
    <property type="molecule type" value="Genomic_DNA"/>
</dbReference>